<evidence type="ECO:0000313" key="3">
    <source>
        <dbReference type="Proteomes" id="UP000297245"/>
    </source>
</evidence>
<keyword evidence="1" id="KW-1133">Transmembrane helix</keyword>
<sequence>MASESPSESNTGRGTTSRERAFTIWASSFLALLLTFHPAVLIPVLTSKLCVVEKLRKGKYPTPSRL</sequence>
<reference evidence="2 3" key="1">
    <citation type="journal article" date="2019" name="Nat. Ecol. Evol.">
        <title>Megaphylogeny resolves global patterns of mushroom evolution.</title>
        <authorList>
            <person name="Varga T."/>
            <person name="Krizsan K."/>
            <person name="Foldi C."/>
            <person name="Dima B."/>
            <person name="Sanchez-Garcia M."/>
            <person name="Sanchez-Ramirez S."/>
            <person name="Szollosi G.J."/>
            <person name="Szarkandi J.G."/>
            <person name="Papp V."/>
            <person name="Albert L."/>
            <person name="Andreopoulos W."/>
            <person name="Angelini C."/>
            <person name="Antonin V."/>
            <person name="Barry K.W."/>
            <person name="Bougher N.L."/>
            <person name="Buchanan P."/>
            <person name="Buyck B."/>
            <person name="Bense V."/>
            <person name="Catcheside P."/>
            <person name="Chovatia M."/>
            <person name="Cooper J."/>
            <person name="Damon W."/>
            <person name="Desjardin D."/>
            <person name="Finy P."/>
            <person name="Geml J."/>
            <person name="Haridas S."/>
            <person name="Hughes K."/>
            <person name="Justo A."/>
            <person name="Karasinski D."/>
            <person name="Kautmanova I."/>
            <person name="Kiss B."/>
            <person name="Kocsube S."/>
            <person name="Kotiranta H."/>
            <person name="LaButti K.M."/>
            <person name="Lechner B.E."/>
            <person name="Liimatainen K."/>
            <person name="Lipzen A."/>
            <person name="Lukacs Z."/>
            <person name="Mihaltcheva S."/>
            <person name="Morgado L.N."/>
            <person name="Niskanen T."/>
            <person name="Noordeloos M.E."/>
            <person name="Ohm R.A."/>
            <person name="Ortiz-Santana B."/>
            <person name="Ovrebo C."/>
            <person name="Racz N."/>
            <person name="Riley R."/>
            <person name="Savchenko A."/>
            <person name="Shiryaev A."/>
            <person name="Soop K."/>
            <person name="Spirin V."/>
            <person name="Szebenyi C."/>
            <person name="Tomsovsky M."/>
            <person name="Tulloss R.E."/>
            <person name="Uehling J."/>
            <person name="Grigoriev I.V."/>
            <person name="Vagvolgyi C."/>
            <person name="Papp T."/>
            <person name="Martin F.M."/>
            <person name="Miettinen O."/>
            <person name="Hibbett D.S."/>
            <person name="Nagy L.G."/>
        </authorList>
    </citation>
    <scope>NUCLEOTIDE SEQUENCE [LARGE SCALE GENOMIC DNA]</scope>
    <source>
        <strain evidence="2 3">CBS 962.96</strain>
    </source>
</reference>
<dbReference type="EMBL" id="ML179555">
    <property type="protein sequence ID" value="THU85294.1"/>
    <property type="molecule type" value="Genomic_DNA"/>
</dbReference>
<name>A0A4S8L983_DENBC</name>
<accession>A0A4S8L983</accession>
<gene>
    <name evidence="2" type="ORF">K435DRAFT_783385</name>
</gene>
<keyword evidence="1" id="KW-0472">Membrane</keyword>
<keyword evidence="1" id="KW-0812">Transmembrane</keyword>
<feature type="transmembrane region" description="Helical" evidence="1">
    <location>
        <begin position="22"/>
        <end position="46"/>
    </location>
</feature>
<organism evidence="2 3">
    <name type="scientific">Dendrothele bispora (strain CBS 962.96)</name>
    <dbReference type="NCBI Taxonomy" id="1314807"/>
    <lineage>
        <taxon>Eukaryota</taxon>
        <taxon>Fungi</taxon>
        <taxon>Dikarya</taxon>
        <taxon>Basidiomycota</taxon>
        <taxon>Agaricomycotina</taxon>
        <taxon>Agaricomycetes</taxon>
        <taxon>Agaricomycetidae</taxon>
        <taxon>Agaricales</taxon>
        <taxon>Agaricales incertae sedis</taxon>
        <taxon>Dendrothele</taxon>
    </lineage>
</organism>
<dbReference type="Proteomes" id="UP000297245">
    <property type="component" value="Unassembled WGS sequence"/>
</dbReference>
<evidence type="ECO:0000256" key="1">
    <source>
        <dbReference type="SAM" id="Phobius"/>
    </source>
</evidence>
<evidence type="ECO:0000313" key="2">
    <source>
        <dbReference type="EMBL" id="THU85294.1"/>
    </source>
</evidence>
<proteinExistence type="predicted"/>
<protein>
    <submittedName>
        <fullName evidence="2">Uncharacterized protein</fullName>
    </submittedName>
</protein>
<dbReference type="AlphaFoldDB" id="A0A4S8L983"/>
<keyword evidence="3" id="KW-1185">Reference proteome</keyword>